<comment type="caution">
    <text evidence="2">The sequence shown here is derived from an EMBL/GenBank/DDBJ whole genome shotgun (WGS) entry which is preliminary data.</text>
</comment>
<accession>A0A9N8JY53</accession>
<organism evidence="2 3">
    <name type="scientific">Aureobasidium mustum</name>
    <dbReference type="NCBI Taxonomy" id="2773714"/>
    <lineage>
        <taxon>Eukaryota</taxon>
        <taxon>Fungi</taxon>
        <taxon>Dikarya</taxon>
        <taxon>Ascomycota</taxon>
        <taxon>Pezizomycotina</taxon>
        <taxon>Dothideomycetes</taxon>
        <taxon>Dothideomycetidae</taxon>
        <taxon>Dothideales</taxon>
        <taxon>Saccotheciaceae</taxon>
        <taxon>Aureobasidium</taxon>
    </lineage>
</organism>
<feature type="region of interest" description="Disordered" evidence="1">
    <location>
        <begin position="1"/>
        <end position="39"/>
    </location>
</feature>
<feature type="compositionally biased region" description="Polar residues" evidence="1">
    <location>
        <begin position="1"/>
        <end position="20"/>
    </location>
</feature>
<protein>
    <submittedName>
        <fullName evidence="2">Uncharacterized protein</fullName>
    </submittedName>
</protein>
<evidence type="ECO:0000313" key="3">
    <source>
        <dbReference type="Proteomes" id="UP000714618"/>
    </source>
</evidence>
<proteinExistence type="predicted"/>
<evidence type="ECO:0000313" key="2">
    <source>
        <dbReference type="EMBL" id="CAD0096424.1"/>
    </source>
</evidence>
<dbReference type="Proteomes" id="UP000714618">
    <property type="component" value="Unassembled WGS sequence"/>
</dbReference>
<gene>
    <name evidence="2" type="ORF">AWRI4233_LOCUS5679</name>
</gene>
<dbReference type="AlphaFoldDB" id="A0A9N8JY53"/>
<dbReference type="EMBL" id="CAIJEO010000007">
    <property type="protein sequence ID" value="CAD0096424.1"/>
    <property type="molecule type" value="Genomic_DNA"/>
</dbReference>
<sequence>MSSGSPSGSGRATPSNSSPSPMRRHPGRPQYMTVGNGSTSEHAARLAAMLDNDSGYGGSIADGATFDPTFDQDPMNHLATAQGATCEHLLYDLVKCM</sequence>
<name>A0A9N8JY53_9PEZI</name>
<evidence type="ECO:0000256" key="1">
    <source>
        <dbReference type="SAM" id="MobiDB-lite"/>
    </source>
</evidence>
<dbReference type="OrthoDB" id="9984778at2759"/>
<reference evidence="2" key="1">
    <citation type="submission" date="2020-06" db="EMBL/GenBank/DDBJ databases">
        <authorList>
            <person name="Onetto C."/>
        </authorList>
    </citation>
    <scope>NUCLEOTIDE SEQUENCE</scope>
</reference>
<keyword evidence="3" id="KW-1185">Reference proteome</keyword>